<evidence type="ECO:0000256" key="6">
    <source>
        <dbReference type="ARBA" id="ARBA00066430"/>
    </source>
</evidence>
<dbReference type="GeneID" id="106072139"/>
<comment type="similarity">
    <text evidence="1">Belongs to the glycosyl hydrolase 65 family.</text>
</comment>
<protein>
    <recommendedName>
        <fullName evidence="7">Protein-glucosylgalactosylhydroxylysine glucosidase</fullName>
        <ecNumber evidence="6">3.2.1.107</ecNumber>
    </recommendedName>
    <alternativeName>
        <fullName evidence="8">Acid trehalase-like protein 1</fullName>
    </alternativeName>
</protein>
<gene>
    <name evidence="12" type="primary">LOC106072139</name>
</gene>
<evidence type="ECO:0000259" key="10">
    <source>
        <dbReference type="Pfam" id="PF03632"/>
    </source>
</evidence>
<evidence type="ECO:0000256" key="2">
    <source>
        <dbReference type="ARBA" id="ARBA00022801"/>
    </source>
</evidence>
<dbReference type="InterPro" id="IPR008928">
    <property type="entry name" value="6-hairpin_glycosidase_sf"/>
</dbReference>
<evidence type="ECO:0000313" key="11">
    <source>
        <dbReference type="Proteomes" id="UP001165740"/>
    </source>
</evidence>
<name>A0A9W2ZUN7_BIOGL</name>
<dbReference type="OrthoDB" id="200349at2759"/>
<evidence type="ECO:0000256" key="1">
    <source>
        <dbReference type="ARBA" id="ARBA00006768"/>
    </source>
</evidence>
<dbReference type="PANTHER" id="PTHR11051:SF8">
    <property type="entry name" value="PROTEIN-GLUCOSYLGALACTOSYLHYDROXYLYSINE GLUCOSIDASE"/>
    <property type="match status" value="1"/>
</dbReference>
<dbReference type="Gene3D" id="1.50.10.10">
    <property type="match status" value="1"/>
</dbReference>
<dbReference type="OMA" id="DKAWPIA"/>
<dbReference type="AlphaFoldDB" id="A0A9W2ZUN7"/>
<dbReference type="GO" id="GO:0005975">
    <property type="term" value="P:carbohydrate metabolic process"/>
    <property type="evidence" value="ECO:0007669"/>
    <property type="project" value="InterPro"/>
</dbReference>
<dbReference type="InterPro" id="IPR005195">
    <property type="entry name" value="Glyco_hydro_65_M"/>
</dbReference>
<proteinExistence type="inferred from homology"/>
<evidence type="ECO:0000256" key="9">
    <source>
        <dbReference type="SAM" id="Phobius"/>
    </source>
</evidence>
<dbReference type="EC" id="3.2.1.107" evidence="6"/>
<keyword evidence="9" id="KW-0472">Membrane</keyword>
<dbReference type="Gene3D" id="2.60.420.10">
    <property type="entry name" value="Maltose phosphorylase, domain 3"/>
    <property type="match status" value="1"/>
</dbReference>
<dbReference type="SUPFAM" id="SSF48208">
    <property type="entry name" value="Six-hairpin glycosidases"/>
    <property type="match status" value="1"/>
</dbReference>
<evidence type="ECO:0000256" key="7">
    <source>
        <dbReference type="ARBA" id="ARBA00071505"/>
    </source>
</evidence>
<dbReference type="PANTHER" id="PTHR11051">
    <property type="entry name" value="GLYCOSYL HYDROLASE-RELATED"/>
    <property type="match status" value="1"/>
</dbReference>
<dbReference type="Pfam" id="PF03632">
    <property type="entry name" value="Glyco_hydro_65m"/>
    <property type="match status" value="1"/>
</dbReference>
<feature type="domain" description="Glycoside hydrolase family 65 central catalytic" evidence="10">
    <location>
        <begin position="382"/>
        <end position="590"/>
    </location>
</feature>
<organism evidence="11 12">
    <name type="scientific">Biomphalaria glabrata</name>
    <name type="common">Bloodfluke planorb</name>
    <name type="synonym">Freshwater snail</name>
    <dbReference type="NCBI Taxonomy" id="6526"/>
    <lineage>
        <taxon>Eukaryota</taxon>
        <taxon>Metazoa</taxon>
        <taxon>Spiralia</taxon>
        <taxon>Lophotrochozoa</taxon>
        <taxon>Mollusca</taxon>
        <taxon>Gastropoda</taxon>
        <taxon>Heterobranchia</taxon>
        <taxon>Euthyneura</taxon>
        <taxon>Panpulmonata</taxon>
        <taxon>Hygrophila</taxon>
        <taxon>Lymnaeoidea</taxon>
        <taxon>Planorbidae</taxon>
        <taxon>Biomphalaria</taxon>
    </lineage>
</organism>
<dbReference type="RefSeq" id="XP_055878604.1">
    <property type="nucleotide sequence ID" value="XM_056022629.1"/>
</dbReference>
<accession>A0A9W2ZUN7</accession>
<evidence type="ECO:0000256" key="5">
    <source>
        <dbReference type="ARBA" id="ARBA00053339"/>
    </source>
</evidence>
<comment type="function">
    <text evidence="5">Catalyzes the hydrolysis of glucose from the disaccharide unit linked to hydroxylysine residues of collagen and collagen-like proteins.</text>
</comment>
<keyword evidence="11" id="KW-1185">Reference proteome</keyword>
<comment type="catalytic activity">
    <reaction evidence="4">
        <text>(5R)-5-O-[alpha-D-glucosyl-(1-&gt;2)-beta-D-galactosyl]-5-hydroxy-L-lysyl-[collagen] + H2O = (5R)-5-O-(beta-D-galactosyl)-5-hydroxy-L-lysyl-[collagen] + D-glucose</text>
        <dbReference type="Rhea" id="RHEA:11068"/>
        <dbReference type="Rhea" id="RHEA-COMP:12753"/>
        <dbReference type="Rhea" id="RHEA-COMP:12754"/>
        <dbReference type="ChEBI" id="CHEBI:4167"/>
        <dbReference type="ChEBI" id="CHEBI:15377"/>
        <dbReference type="ChEBI" id="CHEBI:133443"/>
        <dbReference type="ChEBI" id="CHEBI:133452"/>
        <dbReference type="EC" id="3.2.1.107"/>
    </reaction>
</comment>
<keyword evidence="9" id="KW-1133">Transmembrane helix</keyword>
<evidence type="ECO:0000256" key="8">
    <source>
        <dbReference type="ARBA" id="ARBA00079982"/>
    </source>
</evidence>
<dbReference type="InterPro" id="IPR012341">
    <property type="entry name" value="6hp_glycosidase-like_sf"/>
</dbReference>
<keyword evidence="3" id="KW-0326">Glycosidase</keyword>
<keyword evidence="9" id="KW-0812">Transmembrane</keyword>
<evidence type="ECO:0000256" key="4">
    <source>
        <dbReference type="ARBA" id="ARBA00051415"/>
    </source>
</evidence>
<reference evidence="12" key="1">
    <citation type="submission" date="2025-08" db="UniProtKB">
        <authorList>
            <consortium name="RefSeq"/>
        </authorList>
    </citation>
    <scope>IDENTIFICATION</scope>
</reference>
<dbReference type="FunFam" id="1.50.10.10:FF:000023">
    <property type="entry name" value="Protein-glucosylgalactosylhydroxylysine glucosidase"/>
    <property type="match status" value="1"/>
</dbReference>
<dbReference type="Proteomes" id="UP001165740">
    <property type="component" value="Chromosome 3"/>
</dbReference>
<keyword evidence="2" id="KW-0378">Hydrolase</keyword>
<evidence type="ECO:0000313" key="12">
    <source>
        <dbReference type="RefSeq" id="XP_055878604.1"/>
    </source>
</evidence>
<dbReference type="GO" id="GO:0047402">
    <property type="term" value="F:protein-glucosylgalactosylhydroxylysine glucosidase activity"/>
    <property type="evidence" value="ECO:0007669"/>
    <property type="project" value="UniProtKB-EC"/>
</dbReference>
<feature type="transmembrane region" description="Helical" evidence="9">
    <location>
        <begin position="12"/>
        <end position="31"/>
    </location>
</feature>
<sequence>MSTKKMRYVLHVVAAAGAIMCVVAVVCIAWFSHGVGHLRTDNVSDSHAMSNSRNSTHGYNAKCSSHAVASDAGRAVLAIRENVNYSQEAILSRPLNSIVPDSLLPENATILTNDSLPDRQAYIPEVGNGHIATVVQSDAILMNGLYNGRDKTSHRARIPSTSGYSVNWTSPSGLERKYSLDIGRGIFTESYTGAGVTISLRTYAHRSLTLVMVNELTLSRENTSIDVSVKIVLNRGQESEDVNFYKDSHGILHGETKEAEYPEIAPTIRFYMLTSASLEGVETISSGLTTETFVSLTSIDVNKTKAIFQYEQARAQFLGGTLLSSHVDGWNHMWQRGRIDIAGDITISKMNYACLYYLMSSLPLTPNRKEWPFFGLSPGGLAHGVENLDYMGHVFWDQDTWMFPPIALLHSDIGRTLVQTRIRTLRSAQLLAKRSGNEGAKYPWESSYTGLETCPAEPYGRLEIHVIGDVAMMMRQYWQLTRDVELMVDLSGADVVWETAKYWAARSTYNQTDDTFRINGVMPPDEFNFPVNDSVYTNSIAALNLLFANQLARFLGKSENETWSNISSKLLILYDETLDFHPEFQGFSTYRHRPKQADVVLLGYPLMVDMKLSTRKNDLMIYEEITSTGPAMTWGMFLLGWLELDNVTKANELYQKTVANAQEPFLVWAEYADGDGATNFLTGMGGYLQMILFGYGGCRIRDETLTFKPVLMEGSNEMTFVGIDYRGCSFDLRYSDTEMTLNQTHVTCGSVGLSVRFNDSGAWHSLTTGIPMTRERQSFEIKNLR</sequence>
<evidence type="ECO:0000256" key="3">
    <source>
        <dbReference type="ARBA" id="ARBA00023295"/>
    </source>
</evidence>